<evidence type="ECO:0000256" key="2">
    <source>
        <dbReference type="SAM" id="Phobius"/>
    </source>
</evidence>
<dbReference type="Proteomes" id="UP001176961">
    <property type="component" value="Unassembled WGS sequence"/>
</dbReference>
<organism evidence="3 4">
    <name type="scientific">Cylicocyclus nassatus</name>
    <name type="common">Nematode worm</name>
    <dbReference type="NCBI Taxonomy" id="53992"/>
    <lineage>
        <taxon>Eukaryota</taxon>
        <taxon>Metazoa</taxon>
        <taxon>Ecdysozoa</taxon>
        <taxon>Nematoda</taxon>
        <taxon>Chromadorea</taxon>
        <taxon>Rhabditida</taxon>
        <taxon>Rhabditina</taxon>
        <taxon>Rhabditomorpha</taxon>
        <taxon>Strongyloidea</taxon>
        <taxon>Strongylidae</taxon>
        <taxon>Cylicocyclus</taxon>
    </lineage>
</organism>
<feature type="region of interest" description="Disordered" evidence="1">
    <location>
        <begin position="176"/>
        <end position="208"/>
    </location>
</feature>
<name>A0AA36HCG6_CYLNA</name>
<feature type="transmembrane region" description="Helical" evidence="2">
    <location>
        <begin position="101"/>
        <end position="121"/>
    </location>
</feature>
<protein>
    <submittedName>
        <fullName evidence="3">Uncharacterized protein</fullName>
    </submittedName>
</protein>
<gene>
    <name evidence="3" type="ORF">CYNAS_LOCUS20021</name>
</gene>
<comment type="caution">
    <text evidence="3">The sequence shown here is derived from an EMBL/GenBank/DDBJ whole genome shotgun (WGS) entry which is preliminary data.</text>
</comment>
<evidence type="ECO:0000313" key="3">
    <source>
        <dbReference type="EMBL" id="CAJ0608038.1"/>
    </source>
</evidence>
<keyword evidence="2" id="KW-1133">Transmembrane helix</keyword>
<evidence type="ECO:0000313" key="4">
    <source>
        <dbReference type="Proteomes" id="UP001176961"/>
    </source>
</evidence>
<feature type="non-terminal residue" evidence="3">
    <location>
        <position position="325"/>
    </location>
</feature>
<accession>A0AA36HCG6</accession>
<reference evidence="3" key="1">
    <citation type="submission" date="2023-07" db="EMBL/GenBank/DDBJ databases">
        <authorList>
            <consortium name="CYATHOMIX"/>
        </authorList>
    </citation>
    <scope>NUCLEOTIDE SEQUENCE</scope>
    <source>
        <strain evidence="3">N/A</strain>
    </source>
</reference>
<proteinExistence type="predicted"/>
<dbReference type="AlphaFoldDB" id="A0AA36HCG6"/>
<sequence length="325" mass="36907">SIIGFSPIIAVNLSLYGLYTFYIHVSSESRSWICAWKDSCSSIVSRLRLQTYGPLIRCSFYYMKLLLRMLSEPEKFNYKGWTQAGLVILSSYLYVRWSSMLEVLTLLLNLLGWICFMSLCARHNDMKSEGRGMPISVSATPDNYYKKSETVSTSLSYTNENARPFKRSLTWQKRRFGRDETEKKSEERKMSNEKTEPKSSKKDKKEIKEKDVVKGVNKVTKEEIKVAKVDEKFKKPKEEANKTDHVIEKTQIIELKPAASGTAVDEAKTQMEISKPGSSRSIDINDKVAAVPGETLALLAAAEQMAMNDKGDYDNFGPPEAKVEK</sequence>
<keyword evidence="2" id="KW-0472">Membrane</keyword>
<evidence type="ECO:0000256" key="1">
    <source>
        <dbReference type="SAM" id="MobiDB-lite"/>
    </source>
</evidence>
<feature type="compositionally biased region" description="Basic and acidic residues" evidence="1">
    <location>
        <begin position="177"/>
        <end position="208"/>
    </location>
</feature>
<keyword evidence="4" id="KW-1185">Reference proteome</keyword>
<keyword evidence="2" id="KW-0812">Transmembrane</keyword>
<dbReference type="EMBL" id="CATQJL010000316">
    <property type="protein sequence ID" value="CAJ0608038.1"/>
    <property type="molecule type" value="Genomic_DNA"/>
</dbReference>